<feature type="compositionally biased region" description="Basic residues" evidence="15">
    <location>
        <begin position="65"/>
        <end position="76"/>
    </location>
</feature>
<dbReference type="GO" id="GO:0005634">
    <property type="term" value="C:nucleus"/>
    <property type="evidence" value="ECO:0007669"/>
    <property type="project" value="UniProtKB-SubCell"/>
</dbReference>
<comment type="catalytic activity">
    <reaction evidence="10">
        <text>O-phospho-L-seryl-[protein] + H2O = L-seryl-[protein] + phosphate</text>
        <dbReference type="Rhea" id="RHEA:20629"/>
        <dbReference type="Rhea" id="RHEA-COMP:9863"/>
        <dbReference type="Rhea" id="RHEA-COMP:11604"/>
        <dbReference type="ChEBI" id="CHEBI:15377"/>
        <dbReference type="ChEBI" id="CHEBI:29999"/>
        <dbReference type="ChEBI" id="CHEBI:43474"/>
        <dbReference type="ChEBI" id="CHEBI:83421"/>
        <dbReference type="EC" id="3.1.3.16"/>
    </reaction>
</comment>
<evidence type="ECO:0000259" key="16">
    <source>
        <dbReference type="PROSITE" id="PS50054"/>
    </source>
</evidence>
<evidence type="ECO:0000256" key="1">
    <source>
        <dbReference type="ARBA" id="ARBA00004123"/>
    </source>
</evidence>
<dbReference type="EC" id="3.1.3.16" evidence="5"/>
<dbReference type="SMART" id="SM00195">
    <property type="entry name" value="DSPc"/>
    <property type="match status" value="1"/>
</dbReference>
<dbReference type="GO" id="GO:0004725">
    <property type="term" value="F:protein tyrosine phosphatase activity"/>
    <property type="evidence" value="ECO:0007669"/>
    <property type="project" value="UniProtKB-EC"/>
</dbReference>
<evidence type="ECO:0000259" key="17">
    <source>
        <dbReference type="PROSITE" id="PS50056"/>
    </source>
</evidence>
<keyword evidence="6" id="KW-0963">Cytoplasm</keyword>
<evidence type="ECO:0000313" key="18">
    <source>
        <dbReference type="Ensembl" id="ENSCPGP00000011218.1"/>
    </source>
</evidence>
<evidence type="ECO:0000256" key="3">
    <source>
        <dbReference type="ARBA" id="ARBA00008601"/>
    </source>
</evidence>
<dbReference type="GO" id="GO:0004722">
    <property type="term" value="F:protein serine/threonine phosphatase activity"/>
    <property type="evidence" value="ECO:0007669"/>
    <property type="project" value="UniProtKB-EC"/>
</dbReference>
<organism evidence="18 19">
    <name type="scientific">Calidris pygmaea</name>
    <name type="common">Spoon-billed sandpiper</name>
    <dbReference type="NCBI Taxonomy" id="425635"/>
    <lineage>
        <taxon>Eukaryota</taxon>
        <taxon>Metazoa</taxon>
        <taxon>Chordata</taxon>
        <taxon>Craniata</taxon>
        <taxon>Vertebrata</taxon>
        <taxon>Euteleostomi</taxon>
        <taxon>Archelosauria</taxon>
        <taxon>Archosauria</taxon>
        <taxon>Dinosauria</taxon>
        <taxon>Saurischia</taxon>
        <taxon>Theropoda</taxon>
        <taxon>Coelurosauria</taxon>
        <taxon>Aves</taxon>
        <taxon>Neognathae</taxon>
        <taxon>Neoaves</taxon>
        <taxon>Charadriiformes</taxon>
        <taxon>Scolopacidae</taxon>
        <taxon>Calidris</taxon>
    </lineage>
</organism>
<feature type="domain" description="Tyrosine-protein phosphatase" evidence="16">
    <location>
        <begin position="118"/>
        <end position="258"/>
    </location>
</feature>
<dbReference type="Ensembl" id="ENSCPGT00000012297.1">
    <property type="protein sequence ID" value="ENSCPGP00000011218.1"/>
    <property type="gene ID" value="ENSCPGG00000007984.1"/>
</dbReference>
<evidence type="ECO:0000256" key="2">
    <source>
        <dbReference type="ARBA" id="ARBA00004496"/>
    </source>
</evidence>
<dbReference type="PANTHER" id="PTHR45848">
    <property type="entry name" value="DUAL SPECIFICITY PROTEIN PHOSPHATASE 12 FAMILY MEMBER"/>
    <property type="match status" value="1"/>
</dbReference>
<dbReference type="InterPro" id="IPR000387">
    <property type="entry name" value="Tyr_Pase_dom"/>
</dbReference>
<evidence type="ECO:0000256" key="8">
    <source>
        <dbReference type="ARBA" id="ARBA00022912"/>
    </source>
</evidence>
<reference evidence="18" key="2">
    <citation type="submission" date="2025-09" db="UniProtKB">
        <authorList>
            <consortium name="Ensembl"/>
        </authorList>
    </citation>
    <scope>IDENTIFICATION</scope>
</reference>
<protein>
    <recommendedName>
        <fullName evidence="14">Dual specificity protein phosphatase 12</fullName>
        <ecNumber evidence="5">3.1.3.16</ecNumber>
        <ecNumber evidence="4">3.1.3.48</ecNumber>
    </recommendedName>
</protein>
<evidence type="ECO:0000256" key="12">
    <source>
        <dbReference type="ARBA" id="ARBA00051722"/>
    </source>
</evidence>
<evidence type="ECO:0000256" key="10">
    <source>
        <dbReference type="ARBA" id="ARBA00047761"/>
    </source>
</evidence>
<feature type="region of interest" description="Disordered" evidence="15">
    <location>
        <begin position="22"/>
        <end position="80"/>
    </location>
</feature>
<name>A0A8C3JS32_9CHAR</name>
<dbReference type="GO" id="GO:0005737">
    <property type="term" value="C:cytoplasm"/>
    <property type="evidence" value="ECO:0007669"/>
    <property type="project" value="UniProtKB-SubCell"/>
</dbReference>
<evidence type="ECO:0000256" key="9">
    <source>
        <dbReference type="ARBA" id="ARBA00023242"/>
    </source>
</evidence>
<evidence type="ECO:0000256" key="15">
    <source>
        <dbReference type="SAM" id="MobiDB-lite"/>
    </source>
</evidence>
<evidence type="ECO:0000256" key="11">
    <source>
        <dbReference type="ARBA" id="ARBA00048336"/>
    </source>
</evidence>
<feature type="compositionally biased region" description="Pro residues" evidence="15">
    <location>
        <begin position="30"/>
        <end position="43"/>
    </location>
</feature>
<dbReference type="AlphaFoldDB" id="A0A8C3JS32"/>
<dbReference type="Pfam" id="PF00782">
    <property type="entry name" value="DSPc"/>
    <property type="match status" value="1"/>
</dbReference>
<keyword evidence="19" id="KW-1185">Reference proteome</keyword>
<dbReference type="PANTHER" id="PTHR45848:SF4">
    <property type="entry name" value="DUAL SPECIFICITY PROTEIN PHOSPHATASE 12"/>
    <property type="match status" value="1"/>
</dbReference>
<dbReference type="InterPro" id="IPR000340">
    <property type="entry name" value="Dual-sp_phosphatase_cat-dom"/>
</dbReference>
<proteinExistence type="inferred from homology"/>
<dbReference type="PROSITE" id="PS50056">
    <property type="entry name" value="TYR_PHOSPHATASE_2"/>
    <property type="match status" value="1"/>
</dbReference>
<evidence type="ECO:0000256" key="6">
    <source>
        <dbReference type="ARBA" id="ARBA00022490"/>
    </source>
</evidence>
<evidence type="ECO:0000256" key="7">
    <source>
        <dbReference type="ARBA" id="ARBA00022801"/>
    </source>
</evidence>
<evidence type="ECO:0000256" key="13">
    <source>
        <dbReference type="ARBA" id="ARBA00059753"/>
    </source>
</evidence>
<dbReference type="GO" id="GO:0008138">
    <property type="term" value="F:protein tyrosine/serine/threonine phosphatase activity"/>
    <property type="evidence" value="ECO:0007669"/>
    <property type="project" value="TreeGrafter"/>
</dbReference>
<feature type="domain" description="Tyrosine specific protein phosphatases" evidence="17">
    <location>
        <begin position="175"/>
        <end position="237"/>
    </location>
</feature>
<keyword evidence="7" id="KW-0378">Hydrolase</keyword>
<reference evidence="18" key="1">
    <citation type="submission" date="2025-08" db="UniProtKB">
        <authorList>
            <consortium name="Ensembl"/>
        </authorList>
    </citation>
    <scope>IDENTIFICATION</scope>
</reference>
<dbReference type="Proteomes" id="UP000694419">
    <property type="component" value="Unplaced"/>
</dbReference>
<dbReference type="SUPFAM" id="SSF52799">
    <property type="entry name" value="(Phosphotyrosine protein) phosphatases II"/>
    <property type="match status" value="1"/>
</dbReference>
<keyword evidence="8" id="KW-0904">Protein phosphatase</keyword>
<dbReference type="Gene3D" id="3.90.190.10">
    <property type="entry name" value="Protein tyrosine phosphatase superfamily"/>
    <property type="match status" value="1"/>
</dbReference>
<dbReference type="FunFam" id="3.90.190.10:FF:000056">
    <property type="entry name" value="Dual specificity phosphatase 12"/>
    <property type="match status" value="1"/>
</dbReference>
<comment type="subcellular location">
    <subcellularLocation>
        <location evidence="2">Cytoplasm</location>
    </subcellularLocation>
    <subcellularLocation>
        <location evidence="1">Nucleus</location>
    </subcellularLocation>
</comment>
<comment type="catalytic activity">
    <reaction evidence="11">
        <text>O-phospho-L-threonyl-[protein] + H2O = L-threonyl-[protein] + phosphate</text>
        <dbReference type="Rhea" id="RHEA:47004"/>
        <dbReference type="Rhea" id="RHEA-COMP:11060"/>
        <dbReference type="Rhea" id="RHEA-COMP:11605"/>
        <dbReference type="ChEBI" id="CHEBI:15377"/>
        <dbReference type="ChEBI" id="CHEBI:30013"/>
        <dbReference type="ChEBI" id="CHEBI:43474"/>
        <dbReference type="ChEBI" id="CHEBI:61977"/>
        <dbReference type="EC" id="3.1.3.16"/>
    </reaction>
</comment>
<comment type="function">
    <text evidence="13">Dual specificity phosphatase; can dephosphorylate both phosphotyrosine and phosphoserine or phosphothreonine residues. Can dephosphorylate glucokinase (in vitro). Has phosphatase activity with the synthetic substrate 6,8-difluoro-4-methylumbelliferyl phosphate and other in vitro substrates.</text>
</comment>
<dbReference type="EC" id="3.1.3.48" evidence="4"/>
<dbReference type="PROSITE" id="PS50054">
    <property type="entry name" value="TYR_PHOSPHATASE_DUAL"/>
    <property type="match status" value="1"/>
</dbReference>
<keyword evidence="9" id="KW-0539">Nucleus</keyword>
<evidence type="ECO:0000256" key="4">
    <source>
        <dbReference type="ARBA" id="ARBA00013064"/>
    </source>
</evidence>
<comment type="similarity">
    <text evidence="3">Belongs to the protein-tyrosine phosphatase family. Non-receptor class dual specificity subfamily.</text>
</comment>
<dbReference type="InterPro" id="IPR020422">
    <property type="entry name" value="TYR_PHOSPHATASE_DUAL_dom"/>
</dbReference>
<dbReference type="InterPro" id="IPR029021">
    <property type="entry name" value="Prot-tyrosine_phosphatase-like"/>
</dbReference>
<sequence length="427" mass="45200">MPAGLRRFPAGTFTAAIAAALAGPPRGDTPRPPLPAAPAPPLSPGGSRLAPAGGAGEEARARPAIARRHRGPRRPHGNSVPVVLCSAPSWEWRPPPRHVGGGALPAAMSVAAACRAGGMVPVLPGLYVGGAESCSSPESLAAAGVVAVLTVDAEEPAAVPGVRAVHVRVRDEPGADLLSHLDECAAFIGAARAGGGAALVRCHAGVSRSVAVVTAYLMKTEGLGWEEAYAAVRAAKPDAEVNPGFQGQLKLYEAMGCAVDSSSPLYKRYRLEMLRERYPELQDLPREVFAVDPTSVCQNPNAEVLYRCRKCRRALFRASSILSHTEGSRPTAFAHKRMTDTAQLCGDGREKCTSYFTEPVQWMEPALLGVMEGQLLCPKCTSKLGSFSWWGEQCSCGRWVTPAFQIHKSRVDEVRTLPVGNFQAAKT</sequence>
<comment type="catalytic activity">
    <reaction evidence="12">
        <text>O-phospho-L-tyrosyl-[protein] + H2O = L-tyrosyl-[protein] + phosphate</text>
        <dbReference type="Rhea" id="RHEA:10684"/>
        <dbReference type="Rhea" id="RHEA-COMP:10136"/>
        <dbReference type="Rhea" id="RHEA-COMP:20101"/>
        <dbReference type="ChEBI" id="CHEBI:15377"/>
        <dbReference type="ChEBI" id="CHEBI:43474"/>
        <dbReference type="ChEBI" id="CHEBI:46858"/>
        <dbReference type="ChEBI" id="CHEBI:61978"/>
        <dbReference type="EC" id="3.1.3.48"/>
    </reaction>
</comment>
<evidence type="ECO:0000256" key="5">
    <source>
        <dbReference type="ARBA" id="ARBA00013081"/>
    </source>
</evidence>
<evidence type="ECO:0000313" key="19">
    <source>
        <dbReference type="Proteomes" id="UP000694419"/>
    </source>
</evidence>
<evidence type="ECO:0000256" key="14">
    <source>
        <dbReference type="ARBA" id="ARBA00068797"/>
    </source>
</evidence>
<accession>A0A8C3JS32</accession>